<evidence type="ECO:0000313" key="2">
    <source>
        <dbReference type="EMBL" id="BAU49269.1"/>
    </source>
</evidence>
<feature type="chain" id="PRO_5008571261" evidence="1">
    <location>
        <begin position="20"/>
        <end position="273"/>
    </location>
</feature>
<keyword evidence="3" id="KW-1185">Reference proteome</keyword>
<dbReference type="Proteomes" id="UP000218899">
    <property type="component" value="Chromosome"/>
</dbReference>
<name>A0A1B4V6U8_9GAMM</name>
<dbReference type="Gene3D" id="1.20.850.10">
    <property type="entry name" value="Hydroxylamine Oxidoreductase, Chain A, domain 2"/>
    <property type="match status" value="1"/>
</dbReference>
<dbReference type="AlphaFoldDB" id="A0A1B4V6U8"/>
<dbReference type="KEGG" id="sva:SVA_2721"/>
<accession>A0A1B4V6U8</accession>
<dbReference type="RefSeq" id="WP_169924097.1">
    <property type="nucleotide sequence ID" value="NZ_AP014936.1"/>
</dbReference>
<feature type="signal peptide" evidence="1">
    <location>
        <begin position="1"/>
        <end position="19"/>
    </location>
</feature>
<proteinExistence type="predicted"/>
<dbReference type="Gene3D" id="1.10.780.10">
    <property type="entry name" value="Hydroxylamine Oxidoreductase, Chain A, domain 1"/>
    <property type="match status" value="1"/>
</dbReference>
<sequence length="273" mass="29965">MPVLLVLSLTALLMRPALGAEAPDGPFRNGQCLSCHAGRSPELVAAWKRSAHARAAPKADCVACHGRTHDGAAVRARRDATCVACHEKRDRASVHSYATSKHAVIVKLEQDGWDSSQPLARGNYRAPGCAYCHMHAGEHDTGRGVSGWKPYASTDGEEFVRERTAAVCGACHAPRYVGEQLATGARMLELARMKIREARDVAARHHDALTEPERAEVARLLLGMERHARNVRIGVAHQSPDYQWWHGHPALDGDLLRVKGIVSERERRLALPR</sequence>
<dbReference type="Pfam" id="PF13447">
    <property type="entry name" value="Multi-haem_cyto"/>
    <property type="match status" value="1"/>
</dbReference>
<dbReference type="InterPro" id="IPR036280">
    <property type="entry name" value="Multihaem_cyt_sf"/>
</dbReference>
<organism evidence="2 3">
    <name type="scientific">Sulfurifustis variabilis</name>
    <dbReference type="NCBI Taxonomy" id="1675686"/>
    <lineage>
        <taxon>Bacteria</taxon>
        <taxon>Pseudomonadati</taxon>
        <taxon>Pseudomonadota</taxon>
        <taxon>Gammaproteobacteria</taxon>
        <taxon>Acidiferrobacterales</taxon>
        <taxon>Acidiferrobacteraceae</taxon>
        <taxon>Sulfurifustis</taxon>
    </lineage>
</organism>
<evidence type="ECO:0000313" key="3">
    <source>
        <dbReference type="Proteomes" id="UP000218899"/>
    </source>
</evidence>
<protein>
    <submittedName>
        <fullName evidence="2">Hydroxylamine oxidoreductase</fullName>
    </submittedName>
</protein>
<gene>
    <name evidence="2" type="ORF">SVA_2721</name>
</gene>
<evidence type="ECO:0000256" key="1">
    <source>
        <dbReference type="SAM" id="SignalP"/>
    </source>
</evidence>
<keyword evidence="1" id="KW-0732">Signal</keyword>
<dbReference type="SUPFAM" id="SSF48695">
    <property type="entry name" value="Multiheme cytochromes"/>
    <property type="match status" value="1"/>
</dbReference>
<dbReference type="EMBL" id="AP014936">
    <property type="protein sequence ID" value="BAU49269.1"/>
    <property type="molecule type" value="Genomic_DNA"/>
</dbReference>
<reference evidence="2 3" key="1">
    <citation type="submission" date="2015-08" db="EMBL/GenBank/DDBJ databases">
        <title>Complete genome sequence of Sulfurifustis variabilis.</title>
        <authorList>
            <person name="Miura A."/>
            <person name="Kojima H."/>
            <person name="Fukui M."/>
        </authorList>
    </citation>
    <scope>NUCLEOTIDE SEQUENCE [LARGE SCALE GENOMIC DNA]</scope>
    <source>
        <strain evidence="3">skN76</strain>
    </source>
</reference>